<keyword evidence="2" id="KW-1185">Reference proteome</keyword>
<evidence type="ECO:0000313" key="1">
    <source>
        <dbReference type="EMBL" id="VDK45697.1"/>
    </source>
</evidence>
<name>A0A3P6QJ09_DIBLA</name>
<proteinExistence type="predicted"/>
<gene>
    <name evidence="1" type="ORF">DILT_LOCUS1511</name>
</gene>
<dbReference type="EMBL" id="UYRU01010540">
    <property type="protein sequence ID" value="VDK45697.1"/>
    <property type="molecule type" value="Genomic_DNA"/>
</dbReference>
<reference evidence="1 2" key="1">
    <citation type="submission" date="2018-11" db="EMBL/GenBank/DDBJ databases">
        <authorList>
            <consortium name="Pathogen Informatics"/>
        </authorList>
    </citation>
    <scope>NUCLEOTIDE SEQUENCE [LARGE SCALE GENOMIC DNA]</scope>
</reference>
<organism evidence="1 2">
    <name type="scientific">Dibothriocephalus latus</name>
    <name type="common">Fish tapeworm</name>
    <name type="synonym">Diphyllobothrium latum</name>
    <dbReference type="NCBI Taxonomy" id="60516"/>
    <lineage>
        <taxon>Eukaryota</taxon>
        <taxon>Metazoa</taxon>
        <taxon>Spiralia</taxon>
        <taxon>Lophotrochozoa</taxon>
        <taxon>Platyhelminthes</taxon>
        <taxon>Cestoda</taxon>
        <taxon>Eucestoda</taxon>
        <taxon>Diphyllobothriidea</taxon>
        <taxon>Diphyllobothriidae</taxon>
        <taxon>Dibothriocephalus</taxon>
    </lineage>
</organism>
<dbReference type="AlphaFoldDB" id="A0A3P6QJ09"/>
<protein>
    <submittedName>
        <fullName evidence="1">Uncharacterized protein</fullName>
    </submittedName>
</protein>
<dbReference type="Proteomes" id="UP000281553">
    <property type="component" value="Unassembled WGS sequence"/>
</dbReference>
<accession>A0A3P6QJ09</accession>
<evidence type="ECO:0000313" key="2">
    <source>
        <dbReference type="Proteomes" id="UP000281553"/>
    </source>
</evidence>
<sequence>MKLVVPMCREKRKKMKMMVTMDSRRRRKMIVCQAMCILRETSKFKKGCKLHV</sequence>